<dbReference type="InterPro" id="IPR000488">
    <property type="entry name" value="Death_dom"/>
</dbReference>
<dbReference type="AlphaFoldDB" id="A0A9Q1BEG1"/>
<comment type="caution">
    <text evidence="3">The sequence shown here is derived from an EMBL/GenBank/DDBJ whole genome shotgun (WGS) entry which is preliminary data.</text>
</comment>
<evidence type="ECO:0000259" key="2">
    <source>
        <dbReference type="PROSITE" id="PS50017"/>
    </source>
</evidence>
<keyword evidence="4" id="KW-1185">Reference proteome</keyword>
<feature type="domain" description="Death" evidence="2">
    <location>
        <begin position="665"/>
        <end position="712"/>
    </location>
</feature>
<dbReference type="InterPro" id="IPR011029">
    <property type="entry name" value="DEATH-like_dom_sf"/>
</dbReference>
<dbReference type="EMBL" id="JAIZAY010000021">
    <property type="protein sequence ID" value="KAJ8022189.1"/>
    <property type="molecule type" value="Genomic_DNA"/>
</dbReference>
<dbReference type="CDD" id="cd01670">
    <property type="entry name" value="Death"/>
    <property type="match status" value="1"/>
</dbReference>
<accession>A0A9Q1BEG1</accession>
<proteinExistence type="predicted"/>
<dbReference type="PROSITE" id="PS50017">
    <property type="entry name" value="DEATH_DOMAIN"/>
    <property type="match status" value="1"/>
</dbReference>
<sequence>MESTPLDAYTFLTEKFERLQLDLESILRKAQYFQKENPQCMTLELSILLGYLYTSPLQRPDLWDFAKAQEILATAENDVKQYCKSLYNDEIEEAEVRNGYLLIIYNFLLSMLEKNLLVADSYKRCHENYEKVRRACGKKSAACIHAFIAFAVYIFGEKSLMELALRHMTKALEAQDVLKNYHWLYIKVLILDKILTPTLYIANTRQCSEDKFHAEVVSLCDDLQQDEKYKDWASVMQAKYSSSNEESSVQSARSNKSETTPTIILCAKMCIKQGDCNKAKNLLEDLPEKSDEVLFLQGYASKDLSRMQSEPSSNNILSTEQTQQHHLEDALQFFQGAIISNPNNLDARMHKAITLALLGKADESHKELQNLKFMLTKRNLPVDILVFHAELLKFEKCLGLSYSQIQQCVCTVIKSSLEHFEFNKEEKKRVQFSIDYINVTVDMVLEKLTQLHDDEKEDSDIAKTYAWVLLNLQLYKEAKHIYKLLHTKLQKVYDPDVVLGLARAYHGLRELEKVHEMVEILKKDEKMAHLADKITEEFGQPADSHPIKVAIDNKDQLNYQRRERSRSFSALPPQSVSVSGQRSVLTRRVSGDSLTTTRTEQKHCENMSSTSLPPRRSSDNLKGTALDQLKLNKDAGPSMVVSTRKLSLVAGAIVSRRKEFAREHLDLEEPEIIDIESTYRDNSKEAAFQMLYRWKERSGLKATTNCLYDMLQSSEKFPEDILHEIRTFLCTGEK</sequence>
<feature type="region of interest" description="Disordered" evidence="1">
    <location>
        <begin position="562"/>
        <end position="621"/>
    </location>
</feature>
<dbReference type="Pfam" id="PF00531">
    <property type="entry name" value="Death"/>
    <property type="match status" value="1"/>
</dbReference>
<evidence type="ECO:0000256" key="1">
    <source>
        <dbReference type="SAM" id="MobiDB-lite"/>
    </source>
</evidence>
<dbReference type="Gene3D" id="1.10.533.10">
    <property type="entry name" value="Death Domain, Fas"/>
    <property type="match status" value="1"/>
</dbReference>
<dbReference type="Gene3D" id="1.25.40.10">
    <property type="entry name" value="Tetratricopeptide repeat domain"/>
    <property type="match status" value="1"/>
</dbReference>
<evidence type="ECO:0000313" key="4">
    <source>
        <dbReference type="Proteomes" id="UP001152320"/>
    </source>
</evidence>
<organism evidence="3 4">
    <name type="scientific">Holothuria leucospilota</name>
    <name type="common">Black long sea cucumber</name>
    <name type="synonym">Mertensiothuria leucospilota</name>
    <dbReference type="NCBI Taxonomy" id="206669"/>
    <lineage>
        <taxon>Eukaryota</taxon>
        <taxon>Metazoa</taxon>
        <taxon>Echinodermata</taxon>
        <taxon>Eleutherozoa</taxon>
        <taxon>Echinozoa</taxon>
        <taxon>Holothuroidea</taxon>
        <taxon>Aspidochirotacea</taxon>
        <taxon>Aspidochirotida</taxon>
        <taxon>Holothuriidae</taxon>
        <taxon>Holothuria</taxon>
    </lineage>
</organism>
<name>A0A9Q1BEG1_HOLLE</name>
<dbReference type="InterPro" id="IPR011990">
    <property type="entry name" value="TPR-like_helical_dom_sf"/>
</dbReference>
<gene>
    <name evidence="3" type="ORF">HOLleu_39603</name>
</gene>
<dbReference type="SUPFAM" id="SSF47986">
    <property type="entry name" value="DEATH domain"/>
    <property type="match status" value="1"/>
</dbReference>
<dbReference type="SUPFAM" id="SSF48452">
    <property type="entry name" value="TPR-like"/>
    <property type="match status" value="1"/>
</dbReference>
<dbReference type="Proteomes" id="UP001152320">
    <property type="component" value="Chromosome 21"/>
</dbReference>
<evidence type="ECO:0000313" key="3">
    <source>
        <dbReference type="EMBL" id="KAJ8022189.1"/>
    </source>
</evidence>
<reference evidence="3" key="1">
    <citation type="submission" date="2021-10" db="EMBL/GenBank/DDBJ databases">
        <title>Tropical sea cucumber genome reveals ecological adaptation and Cuvierian tubules defense mechanism.</title>
        <authorList>
            <person name="Chen T."/>
        </authorList>
    </citation>
    <scope>NUCLEOTIDE SEQUENCE</scope>
    <source>
        <strain evidence="3">Nanhai2018</strain>
        <tissue evidence="3">Muscle</tissue>
    </source>
</reference>
<feature type="compositionally biased region" description="Polar residues" evidence="1">
    <location>
        <begin position="572"/>
        <end position="584"/>
    </location>
</feature>
<dbReference type="GO" id="GO:0007165">
    <property type="term" value="P:signal transduction"/>
    <property type="evidence" value="ECO:0007669"/>
    <property type="project" value="InterPro"/>
</dbReference>
<protein>
    <recommendedName>
        <fullName evidence="2">Death domain-containing protein</fullName>
    </recommendedName>
</protein>